<dbReference type="STRING" id="1797711.A2870_02505"/>
<sequence>MERVTPEPFIGKMEFFILLGPNNGVYNIRIKGPEAIAQYGVPEMYVGIFKNFPLGEVVVIEAEQDTNVDRHTKEILELQIPEDIKSLGLKDNDKTRQDLEKITAPGNSPSSVLVFGKDSNGEEIIVLYAFLGISPETALKEIQQGMLKSIVDGTYTEPQVI</sequence>
<dbReference type="EMBL" id="MFAZ01000002">
    <property type="protein sequence ID" value="OGD88178.1"/>
    <property type="molecule type" value="Genomic_DNA"/>
</dbReference>
<accession>A0A1F5G8J1</accession>
<comment type="caution">
    <text evidence="1">The sequence shown here is derived from an EMBL/GenBank/DDBJ whole genome shotgun (WGS) entry which is preliminary data.</text>
</comment>
<evidence type="ECO:0000313" key="1">
    <source>
        <dbReference type="EMBL" id="OGD88178.1"/>
    </source>
</evidence>
<organism evidence="1 2">
    <name type="scientific">Candidatus Curtissbacteria bacterium RIFCSPHIGHO2_01_FULL_41_11</name>
    <dbReference type="NCBI Taxonomy" id="1797711"/>
    <lineage>
        <taxon>Bacteria</taxon>
        <taxon>Candidatus Curtissiibacteriota</taxon>
    </lineage>
</organism>
<evidence type="ECO:0000313" key="2">
    <source>
        <dbReference type="Proteomes" id="UP000179102"/>
    </source>
</evidence>
<reference evidence="1 2" key="1">
    <citation type="journal article" date="2016" name="Nat. Commun.">
        <title>Thousands of microbial genomes shed light on interconnected biogeochemical processes in an aquifer system.</title>
        <authorList>
            <person name="Anantharaman K."/>
            <person name="Brown C.T."/>
            <person name="Hug L.A."/>
            <person name="Sharon I."/>
            <person name="Castelle C.J."/>
            <person name="Probst A.J."/>
            <person name="Thomas B.C."/>
            <person name="Singh A."/>
            <person name="Wilkins M.J."/>
            <person name="Karaoz U."/>
            <person name="Brodie E.L."/>
            <person name="Williams K.H."/>
            <person name="Hubbard S.S."/>
            <person name="Banfield J.F."/>
        </authorList>
    </citation>
    <scope>NUCLEOTIDE SEQUENCE [LARGE SCALE GENOMIC DNA]</scope>
</reference>
<dbReference type="AlphaFoldDB" id="A0A1F5G8J1"/>
<dbReference type="Proteomes" id="UP000179102">
    <property type="component" value="Unassembled WGS sequence"/>
</dbReference>
<proteinExistence type="predicted"/>
<protein>
    <submittedName>
        <fullName evidence="1">Uncharacterized protein</fullName>
    </submittedName>
</protein>
<name>A0A1F5G8J1_9BACT</name>
<gene>
    <name evidence="1" type="ORF">A2870_02505</name>
</gene>